<dbReference type="EMBL" id="ML995482">
    <property type="protein sequence ID" value="KAF2143333.1"/>
    <property type="molecule type" value="Genomic_DNA"/>
</dbReference>
<feature type="compositionally biased region" description="Polar residues" evidence="1">
    <location>
        <begin position="18"/>
        <end position="38"/>
    </location>
</feature>
<sequence length="458" mass="49454">MPPKESSNSQQQGQGQNASTTGHQTFGANVVPSGSQGQPFRGGKQQDNESGRGTPPPSSAAGEMTEEEILQLRKEHDILREKYQKVKRYFFDQQSQVHQLQNTIAHQRLSQSRTSLDDSEYSSRFNRLDGLISQLAFVIRKDWKSIPEWLHRAVNRDAVTIGKQEMTAVGRAFISNWLVDEIFNKYFHPDLETNLSMQLKIINTNIRKSAPLAQTSDEEEALTAKVVNWRLATLDGLGEHLRAPQAHTNRESLIAILNEKLIGTLQMYLKEPAPPDLQSNVPMIIELAINIAAHLPLESRDVCIEYYPPGHGIMGEQMKIESGVPALVAPLAEGLFGGPGKDDAASVASATSFGGDGGNGANKSQSAPQQETKRSTGRNMFSGLMGGKPKAATVPLQQQLGGGKAGGAGGSQVSLSTPGSAGGPAKEEQPPRVRIAAGVSVRIWGRSVLVKAPVFPTS</sequence>
<feature type="compositionally biased region" description="Gly residues" evidence="1">
    <location>
        <begin position="400"/>
        <end position="410"/>
    </location>
</feature>
<evidence type="ECO:0000256" key="1">
    <source>
        <dbReference type="SAM" id="MobiDB-lite"/>
    </source>
</evidence>
<dbReference type="GeneID" id="54294251"/>
<gene>
    <name evidence="2" type="ORF">K452DRAFT_225499</name>
</gene>
<accession>A0A6A6BIT4</accession>
<dbReference type="OrthoDB" id="4155914at2759"/>
<organism evidence="2 3">
    <name type="scientific">Aplosporella prunicola CBS 121167</name>
    <dbReference type="NCBI Taxonomy" id="1176127"/>
    <lineage>
        <taxon>Eukaryota</taxon>
        <taxon>Fungi</taxon>
        <taxon>Dikarya</taxon>
        <taxon>Ascomycota</taxon>
        <taxon>Pezizomycotina</taxon>
        <taxon>Dothideomycetes</taxon>
        <taxon>Dothideomycetes incertae sedis</taxon>
        <taxon>Botryosphaeriales</taxon>
        <taxon>Aplosporellaceae</taxon>
        <taxon>Aplosporella</taxon>
    </lineage>
</organism>
<proteinExistence type="predicted"/>
<evidence type="ECO:0000313" key="2">
    <source>
        <dbReference type="EMBL" id="KAF2143333.1"/>
    </source>
</evidence>
<evidence type="ECO:0000313" key="3">
    <source>
        <dbReference type="Proteomes" id="UP000799438"/>
    </source>
</evidence>
<reference evidence="2" key="1">
    <citation type="journal article" date="2020" name="Stud. Mycol.">
        <title>101 Dothideomycetes genomes: a test case for predicting lifestyles and emergence of pathogens.</title>
        <authorList>
            <person name="Haridas S."/>
            <person name="Albert R."/>
            <person name="Binder M."/>
            <person name="Bloem J."/>
            <person name="Labutti K."/>
            <person name="Salamov A."/>
            <person name="Andreopoulos B."/>
            <person name="Baker S."/>
            <person name="Barry K."/>
            <person name="Bills G."/>
            <person name="Bluhm B."/>
            <person name="Cannon C."/>
            <person name="Castanera R."/>
            <person name="Culley D."/>
            <person name="Daum C."/>
            <person name="Ezra D."/>
            <person name="Gonzalez J."/>
            <person name="Henrissat B."/>
            <person name="Kuo A."/>
            <person name="Liang C."/>
            <person name="Lipzen A."/>
            <person name="Lutzoni F."/>
            <person name="Magnuson J."/>
            <person name="Mondo S."/>
            <person name="Nolan M."/>
            <person name="Ohm R."/>
            <person name="Pangilinan J."/>
            <person name="Park H.-J."/>
            <person name="Ramirez L."/>
            <person name="Alfaro M."/>
            <person name="Sun H."/>
            <person name="Tritt A."/>
            <person name="Yoshinaga Y."/>
            <person name="Zwiers L.-H."/>
            <person name="Turgeon B."/>
            <person name="Goodwin S."/>
            <person name="Spatafora J."/>
            <person name="Crous P."/>
            <person name="Grigoriev I."/>
        </authorList>
    </citation>
    <scope>NUCLEOTIDE SEQUENCE</scope>
    <source>
        <strain evidence="2">CBS 121167</strain>
    </source>
</reference>
<name>A0A6A6BIT4_9PEZI</name>
<feature type="compositionally biased region" description="Low complexity" evidence="1">
    <location>
        <begin position="1"/>
        <end position="17"/>
    </location>
</feature>
<keyword evidence="3" id="KW-1185">Reference proteome</keyword>
<feature type="region of interest" description="Disordered" evidence="1">
    <location>
        <begin position="339"/>
        <end position="431"/>
    </location>
</feature>
<feature type="compositionally biased region" description="Polar residues" evidence="1">
    <location>
        <begin position="361"/>
        <end position="370"/>
    </location>
</feature>
<dbReference type="Proteomes" id="UP000799438">
    <property type="component" value="Unassembled WGS sequence"/>
</dbReference>
<feature type="region of interest" description="Disordered" evidence="1">
    <location>
        <begin position="1"/>
        <end position="65"/>
    </location>
</feature>
<protein>
    <submittedName>
        <fullName evidence="2">Uncharacterized protein</fullName>
    </submittedName>
</protein>
<dbReference type="AlphaFoldDB" id="A0A6A6BIT4"/>
<dbReference type="RefSeq" id="XP_033399045.1">
    <property type="nucleotide sequence ID" value="XM_033536755.1"/>
</dbReference>